<evidence type="ECO:0008006" key="4">
    <source>
        <dbReference type="Google" id="ProtNLM"/>
    </source>
</evidence>
<reference evidence="2 3" key="1">
    <citation type="submission" date="2014-07" db="EMBL/GenBank/DDBJ databases">
        <authorList>
            <person name="McCorrison J."/>
            <person name="Sanka R."/>
            <person name="Torralba M."/>
            <person name="Gillis M."/>
            <person name="Haft D.H."/>
            <person name="Methe B."/>
            <person name="Sutton G."/>
            <person name="Nelson K.E."/>
        </authorList>
    </citation>
    <scope>NUCLEOTIDE SEQUENCE [LARGE SCALE GENOMIC DNA]</scope>
    <source>
        <strain evidence="2 3">DNF00424</strain>
    </source>
</reference>
<keyword evidence="1" id="KW-0802">TPR repeat</keyword>
<evidence type="ECO:0000256" key="1">
    <source>
        <dbReference type="PROSITE-ProRule" id="PRU00339"/>
    </source>
</evidence>
<organism evidence="2 3">
    <name type="scientific">Prevotella histicola JCM 15637 = DNF00424</name>
    <dbReference type="NCBI Taxonomy" id="1236504"/>
    <lineage>
        <taxon>Bacteria</taxon>
        <taxon>Pseudomonadati</taxon>
        <taxon>Bacteroidota</taxon>
        <taxon>Bacteroidia</taxon>
        <taxon>Bacteroidales</taxon>
        <taxon>Prevotellaceae</taxon>
        <taxon>Prevotella</taxon>
    </lineage>
</organism>
<dbReference type="PROSITE" id="PS50005">
    <property type="entry name" value="TPR"/>
    <property type="match status" value="1"/>
</dbReference>
<comment type="caution">
    <text evidence="2">The sequence shown here is derived from an EMBL/GenBank/DDBJ whole genome shotgun (WGS) entry which is preliminary data.</text>
</comment>
<evidence type="ECO:0000313" key="3">
    <source>
        <dbReference type="Proteomes" id="UP000029533"/>
    </source>
</evidence>
<name>A0AAW3FHI2_9BACT</name>
<dbReference type="InterPro" id="IPR019734">
    <property type="entry name" value="TPR_rpt"/>
</dbReference>
<feature type="repeat" description="TPR" evidence="1">
    <location>
        <begin position="241"/>
        <end position="274"/>
    </location>
</feature>
<protein>
    <recommendedName>
        <fullName evidence="4">Tetratricopeptide repeat protein</fullName>
    </recommendedName>
</protein>
<dbReference type="SUPFAM" id="SSF48452">
    <property type="entry name" value="TPR-like"/>
    <property type="match status" value="1"/>
</dbReference>
<dbReference type="RefSeq" id="WP_036868384.1">
    <property type="nucleotide sequence ID" value="NZ_JRNJ01000021.1"/>
</dbReference>
<dbReference type="InterPro" id="IPR011990">
    <property type="entry name" value="TPR-like_helical_dom_sf"/>
</dbReference>
<dbReference type="Proteomes" id="UP000029533">
    <property type="component" value="Unassembled WGS sequence"/>
</dbReference>
<dbReference type="EMBL" id="JRNJ01000021">
    <property type="protein sequence ID" value="KGF30071.1"/>
    <property type="molecule type" value="Genomic_DNA"/>
</dbReference>
<dbReference type="AlphaFoldDB" id="A0AAW3FHI2"/>
<sequence length="393" mass="46340">MVGFLFPLCCFAQKKQLQVVKEQVKAGKELDKAEKTLQGLLDDSIYRKENRIWLLLCDVLIKQYELGNEKLYLKQQYDTTAFFSITRKLYNTMSRFDTLDACSNSIGRIQPKYRLKHSIFLNSIRPNLFNGGSFFIHKNDYQTAFNFFSDYLCSAKWPLFEKYDYIEKDALMPHAAYWAMYCGYKLGDADKIMLFKDLAERDTSMLNFVRQYEAEAYLLKKDTTMYVKSLQVGFEQYPNFAFFFPRLAEYYVKMGQYGKALDLSERALKADSTSLLFKFAKSTALLNLGRYDESIQLCLKIIKENASFSDAYYNIGLAYFNQAIELNKDRQKYRANKEKIITLYQRSKPYMEKFRELAPTAKSKWLAPLYTIYLNLNMGKEFDEIDKLRKEKY</sequence>
<gene>
    <name evidence="2" type="ORF">HMPREF2132_01570</name>
</gene>
<evidence type="ECO:0000313" key="2">
    <source>
        <dbReference type="EMBL" id="KGF30071.1"/>
    </source>
</evidence>
<accession>A0AAW3FHI2</accession>
<proteinExistence type="predicted"/>
<dbReference type="Gene3D" id="1.25.40.10">
    <property type="entry name" value="Tetratricopeptide repeat domain"/>
    <property type="match status" value="1"/>
</dbReference>